<sequence length="393" mass="44748">MHLIFVELFFVVVSLTFEKSIISIMQDDSYIESYISTIGVDFKIRTVEQDGKTIKLQIWDTAGQERFRTITSSYYRGAHGIIVVYDVTDQESFNNVKQWLNEIDRYASDNVNKLLVGNKSDLTANKVVSYETAKAFADEIGIPFMETSAKDATNVEQAFMAMAAAIKDSSEDSLLNKREAAARLEPVELDDNLVPKVKMNKEVNDVKNVDMVLGLGEKTQPTFQFYSSRPDDAMPNKQETWAEPIKVSHRGKFGHEFLEFEFRPDGKLRYANNSNYKNDTMIRKEVFLTPAVLKECRRIISDSEIMKEDDNNWPEPDRVGKQELEIVMGNEHISFTTSKIGSLVDVHSSQDPEGLRIFYYLVQSTAETKQRSSAAVRKVDAIESMKCRSIIFG</sequence>
<dbReference type="EMBL" id="RCHU02000002">
    <property type="protein sequence ID" value="KAL3603944.1"/>
    <property type="molecule type" value="Genomic_DNA"/>
</dbReference>
<gene>
    <name evidence="1" type="ORF">D5086_004803</name>
</gene>
<organism evidence="1 2">
    <name type="scientific">Populus alba</name>
    <name type="common">White poplar</name>
    <dbReference type="NCBI Taxonomy" id="43335"/>
    <lineage>
        <taxon>Eukaryota</taxon>
        <taxon>Viridiplantae</taxon>
        <taxon>Streptophyta</taxon>
        <taxon>Embryophyta</taxon>
        <taxon>Tracheophyta</taxon>
        <taxon>Spermatophyta</taxon>
        <taxon>Magnoliopsida</taxon>
        <taxon>eudicotyledons</taxon>
        <taxon>Gunneridae</taxon>
        <taxon>Pentapetalae</taxon>
        <taxon>rosids</taxon>
        <taxon>fabids</taxon>
        <taxon>Malpighiales</taxon>
        <taxon>Salicaceae</taxon>
        <taxon>Saliceae</taxon>
        <taxon>Populus</taxon>
    </lineage>
</organism>
<evidence type="ECO:0000313" key="1">
    <source>
        <dbReference type="EMBL" id="KAL3603944.1"/>
    </source>
</evidence>
<reference evidence="1 2" key="1">
    <citation type="journal article" date="2024" name="Plant Biotechnol. J.">
        <title>Genome and CRISPR/Cas9 system of a widespread forest tree (Populus alba) in the world.</title>
        <authorList>
            <person name="Liu Y.J."/>
            <person name="Jiang P.F."/>
            <person name="Han X.M."/>
            <person name="Li X.Y."/>
            <person name="Wang H.M."/>
            <person name="Wang Y.J."/>
            <person name="Wang X.X."/>
            <person name="Zeng Q.Y."/>
        </authorList>
    </citation>
    <scope>NUCLEOTIDE SEQUENCE [LARGE SCALE GENOMIC DNA]</scope>
    <source>
        <strain evidence="2">cv. PAL-ZL1</strain>
    </source>
</reference>
<keyword evidence="2" id="KW-1185">Reference proteome</keyword>
<dbReference type="Proteomes" id="UP000309997">
    <property type="component" value="Unassembled WGS sequence"/>
</dbReference>
<proteinExistence type="predicted"/>
<protein>
    <submittedName>
        <fullName evidence="1">Uncharacterized protein</fullName>
    </submittedName>
</protein>
<comment type="caution">
    <text evidence="1">The sequence shown here is derived from an EMBL/GenBank/DDBJ whole genome shotgun (WGS) entry which is preliminary data.</text>
</comment>
<name>A0ACC4CTK9_POPAL</name>
<accession>A0ACC4CTK9</accession>
<evidence type="ECO:0000313" key="2">
    <source>
        <dbReference type="Proteomes" id="UP000309997"/>
    </source>
</evidence>